<evidence type="ECO:0008006" key="4">
    <source>
        <dbReference type="Google" id="ProtNLM"/>
    </source>
</evidence>
<gene>
    <name evidence="2" type="ORF">B0I35DRAFT_441996</name>
</gene>
<protein>
    <recommendedName>
        <fullName evidence="4">Secreted protein</fullName>
    </recommendedName>
</protein>
<proteinExistence type="predicted"/>
<organism evidence="2 3">
    <name type="scientific">Stachybotrys elegans</name>
    <dbReference type="NCBI Taxonomy" id="80388"/>
    <lineage>
        <taxon>Eukaryota</taxon>
        <taxon>Fungi</taxon>
        <taxon>Dikarya</taxon>
        <taxon>Ascomycota</taxon>
        <taxon>Pezizomycotina</taxon>
        <taxon>Sordariomycetes</taxon>
        <taxon>Hypocreomycetidae</taxon>
        <taxon>Hypocreales</taxon>
        <taxon>Stachybotryaceae</taxon>
        <taxon>Stachybotrys</taxon>
    </lineage>
</organism>
<feature type="chain" id="PRO_5035473634" description="Secreted protein" evidence="1">
    <location>
        <begin position="28"/>
        <end position="77"/>
    </location>
</feature>
<comment type="caution">
    <text evidence="2">The sequence shown here is derived from an EMBL/GenBank/DDBJ whole genome shotgun (WGS) entry which is preliminary data.</text>
</comment>
<dbReference type="Proteomes" id="UP000813444">
    <property type="component" value="Unassembled WGS sequence"/>
</dbReference>
<evidence type="ECO:0000256" key="1">
    <source>
        <dbReference type="SAM" id="SignalP"/>
    </source>
</evidence>
<keyword evidence="3" id="KW-1185">Reference proteome</keyword>
<sequence>MSTPTRFSRPLLAFSLLLFHRCPCFLSLSLSLSLSLPSARYSVLSSACVSVVCFILHAPQFPSSCAAGRQLCDDRPR</sequence>
<reference evidence="2" key="1">
    <citation type="journal article" date="2021" name="Nat. Commun.">
        <title>Genetic determinants of endophytism in the Arabidopsis root mycobiome.</title>
        <authorList>
            <person name="Mesny F."/>
            <person name="Miyauchi S."/>
            <person name="Thiergart T."/>
            <person name="Pickel B."/>
            <person name="Atanasova L."/>
            <person name="Karlsson M."/>
            <person name="Huettel B."/>
            <person name="Barry K.W."/>
            <person name="Haridas S."/>
            <person name="Chen C."/>
            <person name="Bauer D."/>
            <person name="Andreopoulos W."/>
            <person name="Pangilinan J."/>
            <person name="LaButti K."/>
            <person name="Riley R."/>
            <person name="Lipzen A."/>
            <person name="Clum A."/>
            <person name="Drula E."/>
            <person name="Henrissat B."/>
            <person name="Kohler A."/>
            <person name="Grigoriev I.V."/>
            <person name="Martin F.M."/>
            <person name="Hacquard S."/>
        </authorList>
    </citation>
    <scope>NUCLEOTIDE SEQUENCE</scope>
    <source>
        <strain evidence="2">MPI-CAGE-CH-0235</strain>
    </source>
</reference>
<evidence type="ECO:0000313" key="2">
    <source>
        <dbReference type="EMBL" id="KAH7308462.1"/>
    </source>
</evidence>
<dbReference type="EMBL" id="JAGPNK010000015">
    <property type="protein sequence ID" value="KAH7308462.1"/>
    <property type="molecule type" value="Genomic_DNA"/>
</dbReference>
<dbReference type="AlphaFoldDB" id="A0A8K0SHN8"/>
<name>A0A8K0SHN8_9HYPO</name>
<keyword evidence="1" id="KW-0732">Signal</keyword>
<evidence type="ECO:0000313" key="3">
    <source>
        <dbReference type="Proteomes" id="UP000813444"/>
    </source>
</evidence>
<accession>A0A8K0SHN8</accession>
<feature type="signal peptide" evidence="1">
    <location>
        <begin position="1"/>
        <end position="27"/>
    </location>
</feature>